<dbReference type="PROSITE" id="PS00012">
    <property type="entry name" value="PHOSPHOPANTETHEINE"/>
    <property type="match status" value="1"/>
</dbReference>
<dbReference type="InterPro" id="IPR014030">
    <property type="entry name" value="Ketoacyl_synth_N"/>
</dbReference>
<dbReference type="AlphaFoldDB" id="A4TTT8"/>
<dbReference type="GO" id="GO:0005737">
    <property type="term" value="C:cytoplasm"/>
    <property type="evidence" value="ECO:0007669"/>
    <property type="project" value="TreeGrafter"/>
</dbReference>
<dbReference type="InterPro" id="IPR014031">
    <property type="entry name" value="Ketoacyl_synth_C"/>
</dbReference>
<dbReference type="PROSITE" id="PS50075">
    <property type="entry name" value="CARRIER"/>
    <property type="match status" value="1"/>
</dbReference>
<dbReference type="SMART" id="SM01294">
    <property type="entry name" value="PKS_PP_betabranch"/>
    <property type="match status" value="1"/>
</dbReference>
<gene>
    <name evidence="7" type="ORF">MGR_2197</name>
</gene>
<reference evidence="7" key="1">
    <citation type="journal article" date="2007" name="J. Bacteriol.">
        <title>Comparative genome analysis of four magnetotactic bacteria reveals a complex set of group-specific genes implicated in magnetosome biomineralization and function.</title>
        <authorList>
            <person name="Richter M."/>
            <person name="Kube M."/>
            <person name="Bazylinski D.A."/>
            <person name="Lombardot T."/>
            <person name="Gloeckner F.O."/>
            <person name="Reinhardt R."/>
            <person name="Schueler D."/>
        </authorList>
    </citation>
    <scope>NUCLEOTIDE SEQUENCE</scope>
    <source>
        <strain evidence="7">MSR-1</strain>
    </source>
</reference>
<name>A4TTT8_9PROT</name>
<evidence type="ECO:0000259" key="5">
    <source>
        <dbReference type="PROSITE" id="PS50075"/>
    </source>
</evidence>
<dbReference type="InterPro" id="IPR016039">
    <property type="entry name" value="Thiolase-like"/>
</dbReference>
<dbReference type="GO" id="GO:0005886">
    <property type="term" value="C:plasma membrane"/>
    <property type="evidence" value="ECO:0007669"/>
    <property type="project" value="TreeGrafter"/>
</dbReference>
<dbReference type="InterPro" id="IPR036736">
    <property type="entry name" value="ACP-like_sf"/>
</dbReference>
<organism evidence="7">
    <name type="scientific">Magnetospirillum gryphiswaldense</name>
    <dbReference type="NCBI Taxonomy" id="55518"/>
    <lineage>
        <taxon>Bacteria</taxon>
        <taxon>Pseudomonadati</taxon>
        <taxon>Pseudomonadota</taxon>
        <taxon>Alphaproteobacteria</taxon>
        <taxon>Rhodospirillales</taxon>
        <taxon>Rhodospirillaceae</taxon>
        <taxon>Magnetospirillum</taxon>
    </lineage>
</organism>
<dbReference type="EMBL" id="CU459003">
    <property type="protein sequence ID" value="CAM74045.1"/>
    <property type="molecule type" value="Genomic_DNA"/>
</dbReference>
<evidence type="ECO:0000256" key="3">
    <source>
        <dbReference type="ARBA" id="ARBA00022679"/>
    </source>
</evidence>
<dbReference type="GO" id="GO:0006633">
    <property type="term" value="P:fatty acid biosynthetic process"/>
    <property type="evidence" value="ECO:0007669"/>
    <property type="project" value="TreeGrafter"/>
</dbReference>
<dbReference type="SMART" id="SM00823">
    <property type="entry name" value="PKS_PP"/>
    <property type="match status" value="1"/>
</dbReference>
<dbReference type="InterPro" id="IPR009081">
    <property type="entry name" value="PP-bd_ACP"/>
</dbReference>
<dbReference type="InterPro" id="IPR020806">
    <property type="entry name" value="PKS_PP-bd"/>
</dbReference>
<dbReference type="SUPFAM" id="SSF47336">
    <property type="entry name" value="ACP-like"/>
    <property type="match status" value="1"/>
</dbReference>
<dbReference type="PANTHER" id="PTHR43775:SF37">
    <property type="entry name" value="SI:DKEY-61P9.11"/>
    <property type="match status" value="1"/>
</dbReference>
<evidence type="ECO:0000256" key="1">
    <source>
        <dbReference type="ARBA" id="ARBA00022450"/>
    </source>
</evidence>
<dbReference type="Gene3D" id="3.40.47.10">
    <property type="match status" value="1"/>
</dbReference>
<dbReference type="InterPro" id="IPR006162">
    <property type="entry name" value="Ppantetheine_attach_site"/>
</dbReference>
<dbReference type="SUPFAM" id="SSF53901">
    <property type="entry name" value="Thiolase-like"/>
    <property type="match status" value="1"/>
</dbReference>
<dbReference type="GO" id="GO:0071770">
    <property type="term" value="P:DIM/DIP cell wall layer assembly"/>
    <property type="evidence" value="ECO:0007669"/>
    <property type="project" value="TreeGrafter"/>
</dbReference>
<dbReference type="InterPro" id="IPR050091">
    <property type="entry name" value="PKS_NRPS_Biosynth_Enz"/>
</dbReference>
<keyword evidence="2" id="KW-0597">Phosphoprotein</keyword>
<protein>
    <submittedName>
        <fullName evidence="7">Beta-ketoacyl synthase</fullName>
    </submittedName>
</protein>
<evidence type="ECO:0000259" key="6">
    <source>
        <dbReference type="PROSITE" id="PS52004"/>
    </source>
</evidence>
<dbReference type="Gene3D" id="1.10.1200.10">
    <property type="entry name" value="ACP-like"/>
    <property type="match status" value="1"/>
</dbReference>
<keyword evidence="3" id="KW-0808">Transferase</keyword>
<dbReference type="Pfam" id="PF00109">
    <property type="entry name" value="ketoacyl-synt"/>
    <property type="match status" value="1"/>
</dbReference>
<feature type="domain" description="Ketosynthase family 3 (KS3)" evidence="6">
    <location>
        <begin position="109"/>
        <end position="486"/>
    </location>
</feature>
<dbReference type="Pfam" id="PF00550">
    <property type="entry name" value="PP-binding"/>
    <property type="match status" value="1"/>
</dbReference>
<proteinExistence type="predicted"/>
<feature type="region of interest" description="Disordered" evidence="4">
    <location>
        <begin position="70"/>
        <end position="102"/>
    </location>
</feature>
<dbReference type="PROSITE" id="PS52004">
    <property type="entry name" value="KS3_2"/>
    <property type="match status" value="1"/>
</dbReference>
<evidence type="ECO:0000313" key="7">
    <source>
        <dbReference type="EMBL" id="CAM74045.1"/>
    </source>
</evidence>
<keyword evidence="1" id="KW-0596">Phosphopantetheine</keyword>
<accession>A4TTT8</accession>
<dbReference type="CDD" id="cd00833">
    <property type="entry name" value="PKS"/>
    <property type="match status" value="1"/>
</dbReference>
<dbReference type="PANTHER" id="PTHR43775">
    <property type="entry name" value="FATTY ACID SYNTHASE"/>
    <property type="match status" value="1"/>
</dbReference>
<evidence type="ECO:0000256" key="2">
    <source>
        <dbReference type="ARBA" id="ARBA00022553"/>
    </source>
</evidence>
<dbReference type="InterPro" id="IPR020841">
    <property type="entry name" value="PKS_Beta-ketoAc_synthase_dom"/>
</dbReference>
<dbReference type="GO" id="GO:0004312">
    <property type="term" value="F:fatty acid synthase activity"/>
    <property type="evidence" value="ECO:0007669"/>
    <property type="project" value="TreeGrafter"/>
</dbReference>
<feature type="domain" description="Carrier" evidence="5">
    <location>
        <begin position="1"/>
        <end position="72"/>
    </location>
</feature>
<dbReference type="SMART" id="SM00825">
    <property type="entry name" value="PKS_KS"/>
    <property type="match status" value="1"/>
</dbReference>
<sequence>MAALVTACFAEVLKIPVDKLAPDAPLDRFGMDSVSALEIVATLERHLGPLPPTILFEHPTIAQLSAALGENAHSSSPRHSREGGNPEGAPPPFPQLLDPRLRGGDDEKGGNIAIIAVAGRYPGADSPEALWAALEQGRDLVTEVPPDRFDPAYAPAKGKPGASYCKWGGFLADVDRFDAEFFGYSPRAAALADPQERLFLQTAWHLLERAGHTRARLRRQYDSRIGVFVGAMYQHYSALADDADSKALLRLNSYAGIANRVSFFFDLQGPSVAVDSMCSSALQAVHQACQSLRAGECRLAIAGGVNLSLIADKYVGLSRAGLVGSSAASRSFADGDGYLPAEGVGAVLLKPLSQAITDGDAVIAIIKASSANHGGHSAGFGVPSADAQAQLIEDNIRQSGIDARSIGYVEAAANGAALGDAIELRALTRAFRALGVADGSIAIGAVKSNMGHAEAASGMAQLTKVLLQLQHRCLAPTLRPDAANRA</sequence>
<dbReference type="GO" id="GO:0031177">
    <property type="term" value="F:phosphopantetheine binding"/>
    <property type="evidence" value="ECO:0007669"/>
    <property type="project" value="InterPro"/>
</dbReference>
<evidence type="ECO:0000256" key="4">
    <source>
        <dbReference type="SAM" id="MobiDB-lite"/>
    </source>
</evidence>
<dbReference type="Pfam" id="PF02801">
    <property type="entry name" value="Ketoacyl-synt_C"/>
    <property type="match status" value="1"/>
</dbReference>